<organism evidence="2 3">
    <name type="scientific">Datura stramonium</name>
    <name type="common">Jimsonweed</name>
    <name type="synonym">Common thornapple</name>
    <dbReference type="NCBI Taxonomy" id="4076"/>
    <lineage>
        <taxon>Eukaryota</taxon>
        <taxon>Viridiplantae</taxon>
        <taxon>Streptophyta</taxon>
        <taxon>Embryophyta</taxon>
        <taxon>Tracheophyta</taxon>
        <taxon>Spermatophyta</taxon>
        <taxon>Magnoliopsida</taxon>
        <taxon>eudicotyledons</taxon>
        <taxon>Gunneridae</taxon>
        <taxon>Pentapetalae</taxon>
        <taxon>asterids</taxon>
        <taxon>lamiids</taxon>
        <taxon>Solanales</taxon>
        <taxon>Solanaceae</taxon>
        <taxon>Solanoideae</taxon>
        <taxon>Datureae</taxon>
        <taxon>Datura</taxon>
    </lineage>
</organism>
<accession>A0ABS8TF12</accession>
<evidence type="ECO:0000256" key="1">
    <source>
        <dbReference type="SAM" id="MobiDB-lite"/>
    </source>
</evidence>
<comment type="caution">
    <text evidence="2">The sequence shown here is derived from an EMBL/GenBank/DDBJ whole genome shotgun (WGS) entry which is preliminary data.</text>
</comment>
<evidence type="ECO:0000313" key="3">
    <source>
        <dbReference type="Proteomes" id="UP000823775"/>
    </source>
</evidence>
<evidence type="ECO:0000313" key="2">
    <source>
        <dbReference type="EMBL" id="MCD7469723.1"/>
    </source>
</evidence>
<gene>
    <name evidence="2" type="ORF">HAX54_008894</name>
</gene>
<feature type="region of interest" description="Disordered" evidence="1">
    <location>
        <begin position="1"/>
        <end position="26"/>
    </location>
</feature>
<protein>
    <submittedName>
        <fullName evidence="2">Uncharacterized protein</fullName>
    </submittedName>
</protein>
<dbReference type="Proteomes" id="UP000823775">
    <property type="component" value="Unassembled WGS sequence"/>
</dbReference>
<name>A0ABS8TF12_DATST</name>
<reference evidence="2 3" key="1">
    <citation type="journal article" date="2021" name="BMC Genomics">
        <title>Datura genome reveals duplications of psychoactive alkaloid biosynthetic genes and high mutation rate following tissue culture.</title>
        <authorList>
            <person name="Rajewski A."/>
            <person name="Carter-House D."/>
            <person name="Stajich J."/>
            <person name="Litt A."/>
        </authorList>
    </citation>
    <scope>NUCLEOTIDE SEQUENCE [LARGE SCALE GENOMIC DNA]</scope>
    <source>
        <strain evidence="2">AR-01</strain>
    </source>
</reference>
<feature type="region of interest" description="Disordered" evidence="1">
    <location>
        <begin position="50"/>
        <end position="81"/>
    </location>
</feature>
<proteinExistence type="predicted"/>
<dbReference type="EMBL" id="JACEIK010001475">
    <property type="protein sequence ID" value="MCD7469723.1"/>
    <property type="molecule type" value="Genomic_DNA"/>
</dbReference>
<keyword evidence="3" id="KW-1185">Reference proteome</keyword>
<sequence>MRRSMEPSQGDAGAGQKPPREEGALKRMSAKLTKMMDETTTYNDLQVMVLDNTQEEPQGEEKKPGQEMSQFSSSTHDTIVF</sequence>
<feature type="compositionally biased region" description="Polar residues" evidence="1">
    <location>
        <begin position="67"/>
        <end position="81"/>
    </location>
</feature>